<name>A0A8H7ARU0_9EURO</name>
<dbReference type="Proteomes" id="UP000606974">
    <property type="component" value="Unassembled WGS sequence"/>
</dbReference>
<dbReference type="Pfam" id="PF04479">
    <property type="entry name" value="RTA1"/>
    <property type="match status" value="1"/>
</dbReference>
<evidence type="ECO:0008006" key="10">
    <source>
        <dbReference type="Google" id="ProtNLM"/>
    </source>
</evidence>
<evidence type="ECO:0000256" key="4">
    <source>
        <dbReference type="ARBA" id="ARBA00023136"/>
    </source>
</evidence>
<dbReference type="OrthoDB" id="5384040at2759"/>
<proteinExistence type="predicted"/>
<keyword evidence="7" id="KW-0732">Signal</keyword>
<dbReference type="PANTHER" id="PTHR31465">
    <property type="entry name" value="PROTEIN RTA1-RELATED"/>
    <property type="match status" value="1"/>
</dbReference>
<feature type="transmembrane region" description="Helical" evidence="6">
    <location>
        <begin position="246"/>
        <end position="270"/>
    </location>
</feature>
<evidence type="ECO:0000313" key="9">
    <source>
        <dbReference type="Proteomes" id="UP000606974"/>
    </source>
</evidence>
<evidence type="ECO:0000256" key="2">
    <source>
        <dbReference type="ARBA" id="ARBA00022692"/>
    </source>
</evidence>
<feature type="transmembrane region" description="Helical" evidence="6">
    <location>
        <begin position="103"/>
        <end position="123"/>
    </location>
</feature>
<feature type="transmembrane region" description="Helical" evidence="6">
    <location>
        <begin position="164"/>
        <end position="189"/>
    </location>
</feature>
<keyword evidence="3 6" id="KW-1133">Transmembrane helix</keyword>
<dbReference type="GO" id="GO:0016020">
    <property type="term" value="C:membrane"/>
    <property type="evidence" value="ECO:0007669"/>
    <property type="project" value="UniProtKB-SubCell"/>
</dbReference>
<feature type="chain" id="PRO_5034998306" description="RTA1 domain protein" evidence="7">
    <location>
        <begin position="21"/>
        <end position="484"/>
    </location>
</feature>
<feature type="transmembrane region" description="Helical" evidence="6">
    <location>
        <begin position="291"/>
        <end position="308"/>
    </location>
</feature>
<feature type="signal peptide" evidence="7">
    <location>
        <begin position="1"/>
        <end position="20"/>
    </location>
</feature>
<dbReference type="PANTHER" id="PTHR31465:SF15">
    <property type="entry name" value="LIPID TRANSPORTER ATNI-RELATED"/>
    <property type="match status" value="1"/>
</dbReference>
<evidence type="ECO:0000256" key="3">
    <source>
        <dbReference type="ARBA" id="ARBA00022989"/>
    </source>
</evidence>
<evidence type="ECO:0000256" key="1">
    <source>
        <dbReference type="ARBA" id="ARBA00004141"/>
    </source>
</evidence>
<feature type="region of interest" description="Disordered" evidence="5">
    <location>
        <begin position="402"/>
        <end position="484"/>
    </location>
</feature>
<dbReference type="AlphaFoldDB" id="A0A8H7ARU0"/>
<dbReference type="InterPro" id="IPR007568">
    <property type="entry name" value="RTA1"/>
</dbReference>
<keyword evidence="4 6" id="KW-0472">Membrane</keyword>
<evidence type="ECO:0000256" key="5">
    <source>
        <dbReference type="SAM" id="MobiDB-lite"/>
    </source>
</evidence>
<comment type="subcellular location">
    <subcellularLocation>
        <location evidence="1">Membrane</location>
        <topology evidence="1">Multi-pass membrane protein</topology>
    </subcellularLocation>
</comment>
<evidence type="ECO:0000256" key="7">
    <source>
        <dbReference type="SAM" id="SignalP"/>
    </source>
</evidence>
<protein>
    <recommendedName>
        <fullName evidence="10">RTA1 domain protein</fullName>
    </recommendedName>
</protein>
<gene>
    <name evidence="8" type="ORF">GJ744_001942</name>
</gene>
<comment type="caution">
    <text evidence="8">The sequence shown here is derived from an EMBL/GenBank/DDBJ whole genome shotgun (WGS) entry which is preliminary data.</text>
</comment>
<organism evidence="8 9">
    <name type="scientific">Endocarpon pusillum</name>
    <dbReference type="NCBI Taxonomy" id="364733"/>
    <lineage>
        <taxon>Eukaryota</taxon>
        <taxon>Fungi</taxon>
        <taxon>Dikarya</taxon>
        <taxon>Ascomycota</taxon>
        <taxon>Pezizomycotina</taxon>
        <taxon>Eurotiomycetes</taxon>
        <taxon>Chaetothyriomycetidae</taxon>
        <taxon>Verrucariales</taxon>
        <taxon>Verrucariaceae</taxon>
        <taxon>Endocarpon</taxon>
    </lineage>
</organism>
<feature type="transmembrane region" description="Helical" evidence="6">
    <location>
        <begin position="328"/>
        <end position="348"/>
    </location>
</feature>
<dbReference type="EMBL" id="JAACFV010000013">
    <property type="protein sequence ID" value="KAF7512374.1"/>
    <property type="molecule type" value="Genomic_DNA"/>
</dbReference>
<evidence type="ECO:0000256" key="6">
    <source>
        <dbReference type="SAM" id="Phobius"/>
    </source>
</evidence>
<reference evidence="8" key="1">
    <citation type="submission" date="2020-02" db="EMBL/GenBank/DDBJ databases">
        <authorList>
            <person name="Palmer J.M."/>
        </authorList>
    </citation>
    <scope>NUCLEOTIDE SEQUENCE</scope>
    <source>
        <strain evidence="8">EPUS1.4</strain>
        <tissue evidence="8">Thallus</tissue>
    </source>
</reference>
<keyword evidence="9" id="KW-1185">Reference proteome</keyword>
<sequence length="484" mass="52579">MLFKAFILALSLSLNSPVSAGPAITPPAAAALAARAAQFTGVSITPVSIKPVSIEPVTIATPTISSFSLSRTRYGPTPTCTQTIIPDKNGYVPPDTCGALYQYYPSFGAAVLFAVLFGVTLVAHVAQAVMYKKKFCWVICMGATWDFIALAARSASTREQQSTSILLIAQLFVLLAPLWVNAFCYMVLGRMINFLHPVKRVWMIAPSSLASVFVALDIISFIIQLIGGGMAGPGATPEAAKTGVHIYMGGIGMQEFFITVFVGLAIKVHLDMLAAERQGVLAGEKAKWRRLLYALYISLLAITVRIIFRLVEFSRGFGKDNPVPYHEAYFYVLECVPMLIAIGIWNVAHPGSVLQGPDSELPRSWLSRKLCCCCRGRERGRGAHQRMQTADLDEEMARLRARDPSSLHPTGQGDRTPPLYSEGSGPASRDPSPYRDGRSRDPSPSQADENYGDAPPQHDPVYPTHARQPPYGQTLHAPPRGSNA</sequence>
<accession>A0A8H7ARU0</accession>
<evidence type="ECO:0000313" key="8">
    <source>
        <dbReference type="EMBL" id="KAF7512374.1"/>
    </source>
</evidence>
<feature type="transmembrane region" description="Helical" evidence="6">
    <location>
        <begin position="201"/>
        <end position="226"/>
    </location>
</feature>
<keyword evidence="2 6" id="KW-0812">Transmembrane</keyword>
<feature type="compositionally biased region" description="Basic and acidic residues" evidence="5">
    <location>
        <begin position="432"/>
        <end position="441"/>
    </location>
</feature>
<feature type="transmembrane region" description="Helical" evidence="6">
    <location>
        <begin position="135"/>
        <end position="152"/>
    </location>
</feature>